<dbReference type="PANTHER" id="PTHR37308">
    <property type="entry name" value="INTEGRAL MEMBRANE PROTEIN"/>
    <property type="match status" value="1"/>
</dbReference>
<feature type="region of interest" description="Disordered" evidence="1">
    <location>
        <begin position="1"/>
        <end position="20"/>
    </location>
</feature>
<feature type="transmembrane region" description="Helical" evidence="2">
    <location>
        <begin position="304"/>
        <end position="325"/>
    </location>
</feature>
<name>A0A4Z0KLL1_BREAU</name>
<dbReference type="Proteomes" id="UP000297736">
    <property type="component" value="Unassembled WGS sequence"/>
</dbReference>
<feature type="transmembrane region" description="Helical" evidence="2">
    <location>
        <begin position="123"/>
        <end position="140"/>
    </location>
</feature>
<protein>
    <submittedName>
        <fullName evidence="3">DUF368 domain-containing protein</fullName>
    </submittedName>
</protein>
<evidence type="ECO:0000256" key="1">
    <source>
        <dbReference type="SAM" id="MobiDB-lite"/>
    </source>
</evidence>
<dbReference type="EMBL" id="RHFF01000007">
    <property type="protein sequence ID" value="TGD39129.1"/>
    <property type="molecule type" value="Genomic_DNA"/>
</dbReference>
<organism evidence="3 4">
    <name type="scientific">Brevibacterium aurantiacum</name>
    <dbReference type="NCBI Taxonomy" id="273384"/>
    <lineage>
        <taxon>Bacteria</taxon>
        <taxon>Bacillati</taxon>
        <taxon>Actinomycetota</taxon>
        <taxon>Actinomycetes</taxon>
        <taxon>Micrococcales</taxon>
        <taxon>Brevibacteriaceae</taxon>
        <taxon>Brevibacterium</taxon>
    </lineage>
</organism>
<dbReference type="AlphaFoldDB" id="A0A4Z0KLL1"/>
<feature type="transmembrane region" description="Helical" evidence="2">
    <location>
        <begin position="92"/>
        <end position="117"/>
    </location>
</feature>
<proteinExistence type="predicted"/>
<comment type="caution">
    <text evidence="3">The sequence shown here is derived from an EMBL/GenBank/DDBJ whole genome shotgun (WGS) entry which is preliminary data.</text>
</comment>
<evidence type="ECO:0000313" key="4">
    <source>
        <dbReference type="Proteomes" id="UP000297736"/>
    </source>
</evidence>
<reference evidence="3 4" key="1">
    <citation type="submission" date="2018-10" db="EMBL/GenBank/DDBJ databases">
        <title>Brevibacterium genomes from Austrain hard cheese rinds.</title>
        <authorList>
            <person name="Anast J.M."/>
            <person name="Dzieciol M."/>
            <person name="Schultz D.L."/>
            <person name="Mann E."/>
            <person name="Wagner M."/>
            <person name="Schmitz-Esser S."/>
        </authorList>
    </citation>
    <scope>NUCLEOTIDE SEQUENCE [LARGE SCALE GENOMIC DNA]</scope>
    <source>
        <strain evidence="3 4">L261</strain>
    </source>
</reference>
<sequence length="337" mass="35330">MTNSTSGSATETARPTPPPRSKAWIPLDLLRGFLIGSAELVPGVSGGTIALVTGVYDQLIDSAAHVVKAAKILVTGPDRVRGALSELRRTDWFLVIPVLLGMVAAVFGIAGVVEAFVTANPELARGLFFGLVAASIAVPLRMLPTRTSRQPLLLGLLAFVVATGLAFWLTGLAGGSDVEDPSYVAVFFVASIAICALVVPGVSGSFFLLAVGLYSTTLRAVNERDLGYIGVFMLGAILGLALFVNILRYFLHNHRWWTLVIMAGLMLGSLRALWPWQSAEAGADGESHGAGALLGPYDPIGGPVLLAATGAAIVVVLIIIEAKFASARTEDRPDKES</sequence>
<accession>A0A4Z0KLL1</accession>
<keyword evidence="2" id="KW-0812">Transmembrane</keyword>
<dbReference type="PANTHER" id="PTHR37308:SF1">
    <property type="entry name" value="POLYPRENYL-PHOSPHATE TRANSPORTER"/>
    <property type="match status" value="1"/>
</dbReference>
<evidence type="ECO:0000313" key="3">
    <source>
        <dbReference type="EMBL" id="TGD39129.1"/>
    </source>
</evidence>
<evidence type="ECO:0000256" key="2">
    <source>
        <dbReference type="SAM" id="Phobius"/>
    </source>
</evidence>
<feature type="transmembrane region" description="Helical" evidence="2">
    <location>
        <begin position="152"/>
        <end position="171"/>
    </location>
</feature>
<gene>
    <name evidence="3" type="ORF">EB834_09005</name>
</gene>
<keyword evidence="2" id="KW-0472">Membrane</keyword>
<feature type="transmembrane region" description="Helical" evidence="2">
    <location>
        <begin position="226"/>
        <end position="250"/>
    </location>
</feature>
<keyword evidence="2" id="KW-1133">Transmembrane helix</keyword>
<dbReference type="InterPro" id="IPR007163">
    <property type="entry name" value="VCA0040-like"/>
</dbReference>
<feature type="transmembrane region" description="Helical" evidence="2">
    <location>
        <begin position="183"/>
        <end position="214"/>
    </location>
</feature>
<dbReference type="Pfam" id="PF04018">
    <property type="entry name" value="VCA0040-like"/>
    <property type="match status" value="1"/>
</dbReference>